<gene>
    <name evidence="2" type="ORF">Q8A64_13910</name>
</gene>
<dbReference type="RefSeq" id="WP_338437443.1">
    <property type="nucleotide sequence ID" value="NZ_JAUYVH010000010.1"/>
</dbReference>
<dbReference type="Proteomes" id="UP001225596">
    <property type="component" value="Unassembled WGS sequence"/>
</dbReference>
<evidence type="ECO:0000313" key="2">
    <source>
        <dbReference type="EMBL" id="MDQ9171504.1"/>
    </source>
</evidence>
<reference evidence="2 3" key="1">
    <citation type="submission" date="2023-08" db="EMBL/GenBank/DDBJ databases">
        <title>Oxalobacteraceae gen .nov., isolated from river sludge outside the plant.</title>
        <authorList>
            <person name="Zhao S.Y."/>
        </authorList>
    </citation>
    <scope>NUCLEOTIDE SEQUENCE [LARGE SCALE GENOMIC DNA]</scope>
    <source>
        <strain evidence="2 3">R-40</strain>
    </source>
</reference>
<evidence type="ECO:0000256" key="1">
    <source>
        <dbReference type="SAM" id="SignalP"/>
    </source>
</evidence>
<organism evidence="2 3">
    <name type="scientific">Keguizhuia sedimenti</name>
    <dbReference type="NCBI Taxonomy" id="3064264"/>
    <lineage>
        <taxon>Bacteria</taxon>
        <taxon>Pseudomonadati</taxon>
        <taxon>Pseudomonadota</taxon>
        <taxon>Betaproteobacteria</taxon>
        <taxon>Burkholderiales</taxon>
        <taxon>Oxalobacteraceae</taxon>
        <taxon>Keguizhuia</taxon>
    </lineage>
</organism>
<accession>A0ABU1BRM3</accession>
<evidence type="ECO:0000313" key="3">
    <source>
        <dbReference type="Proteomes" id="UP001225596"/>
    </source>
</evidence>
<feature type="chain" id="PRO_5046628405" evidence="1">
    <location>
        <begin position="20"/>
        <end position="153"/>
    </location>
</feature>
<sequence length="153" mass="17420">MVKSLIPCTLLLFSMSATAFNLPIQNLFVSMVERSGMPANEVTIDQALQRVAIKMNQYLPSEVDKETRLDKMTAETGRQLTYHYTLITMKSNDVNKAKFKNAMEPVLKRRLCASDEMKTFLRHGVNIVYVYRAADIQPVASFKYLPADCGYKK</sequence>
<dbReference type="EMBL" id="JAUYVH010000010">
    <property type="protein sequence ID" value="MDQ9171504.1"/>
    <property type="molecule type" value="Genomic_DNA"/>
</dbReference>
<comment type="caution">
    <text evidence="2">The sequence shown here is derived from an EMBL/GenBank/DDBJ whole genome shotgun (WGS) entry which is preliminary data.</text>
</comment>
<dbReference type="Gene3D" id="3.30.300.250">
    <property type="match status" value="1"/>
</dbReference>
<keyword evidence="1" id="KW-0732">Signal</keyword>
<proteinExistence type="predicted"/>
<keyword evidence="3" id="KW-1185">Reference proteome</keyword>
<name>A0ABU1BRM3_9BURK</name>
<protein>
    <submittedName>
        <fullName evidence="2">Uncharacterized protein</fullName>
    </submittedName>
</protein>
<feature type="signal peptide" evidence="1">
    <location>
        <begin position="1"/>
        <end position="19"/>
    </location>
</feature>